<evidence type="ECO:0000256" key="3">
    <source>
        <dbReference type="ARBA" id="ARBA00022679"/>
    </source>
</evidence>
<keyword evidence="5" id="KW-0235">DNA replication</keyword>
<dbReference type="InterPro" id="IPR023211">
    <property type="entry name" value="DNA_pol_palm_dom_sf"/>
</dbReference>
<dbReference type="InterPro" id="IPR044925">
    <property type="entry name" value="His-Me_finger_sf"/>
</dbReference>
<keyword evidence="11" id="KW-1185">Reference proteome</keyword>
<dbReference type="Gene3D" id="3.40.1800.10">
    <property type="entry name" value="His-Me finger endonucleases"/>
    <property type="match status" value="1"/>
</dbReference>
<dbReference type="SUPFAM" id="SSF53098">
    <property type="entry name" value="Ribonuclease H-like"/>
    <property type="match status" value="1"/>
</dbReference>
<feature type="non-terminal residue" evidence="10">
    <location>
        <position position="1"/>
    </location>
</feature>
<dbReference type="Pfam" id="PF02945">
    <property type="entry name" value="Endonuclease_7"/>
    <property type="match status" value="1"/>
</dbReference>
<comment type="caution">
    <text evidence="10">The sequence shown here is derived from an EMBL/GenBank/DDBJ whole genome shotgun (WGS) entry which is preliminary data.</text>
</comment>
<evidence type="ECO:0000256" key="6">
    <source>
        <dbReference type="ARBA" id="ARBA00022932"/>
    </source>
</evidence>
<dbReference type="GO" id="GO:0000166">
    <property type="term" value="F:nucleotide binding"/>
    <property type="evidence" value="ECO:0007669"/>
    <property type="project" value="InterPro"/>
</dbReference>
<gene>
    <name evidence="10" type="ORF">BOX15_Mlig024908g2</name>
</gene>
<dbReference type="InterPro" id="IPR004211">
    <property type="entry name" value="Endonuclease_7"/>
</dbReference>
<evidence type="ECO:0000256" key="7">
    <source>
        <dbReference type="ARBA" id="ARBA00023125"/>
    </source>
</evidence>
<dbReference type="OrthoDB" id="408971at2759"/>
<protein>
    <recommendedName>
        <fullName evidence="2">DNA-directed DNA polymerase</fullName>
        <ecNumber evidence="2">2.7.7.7</ecNumber>
    </recommendedName>
</protein>
<dbReference type="Pfam" id="PF03175">
    <property type="entry name" value="DNA_pol_B_2"/>
    <property type="match status" value="1"/>
</dbReference>
<dbReference type="Proteomes" id="UP000215902">
    <property type="component" value="Unassembled WGS sequence"/>
</dbReference>
<sequence>TTKQIRCPVCRQRFNSQAALHGHSHNGSCYQPDQLLLREPVRRLIEEDTPPGWSVQHTESAHRGRANFLTFTPLLDEDDGDTEPPSELLPQLQVPVFRLFNSLGSADCLLRTCIHLNVKMYRTRYPPANDTAAGESPHNEEVEVIAPFFNSKVVMVSFDANAPAAGRRVLLLSEDVFNQWYSETTNDLVAKLDNFQSRGSNWKFLGVVKVDVMLCIFRRKYLLLQSNTSSRRQQQQDVWGAGGGAAVVVAAGVAAAAAGAQAGGGPTESAPTRSVPFRVPLAVGRMPGAVLFLRPHRADQHDCFMYAVVSSVFSSQVEGQARKRRKASYRPWLKSFRFTRAGVTRHSIGSYRKFCRLNPRIRLMRVFVWSHATNTAVLFFNFRRSTGDLAPVNCLFIPPYAEFKYGHYMAVLNLDRLLSSRAKRRRYCPECLASFIHTTSWDYILKEHVCGQTTEEQPGGGGGGGFIRTPKPVTEEVLPEEGKAFLSFSAYETRLPPLYLVYADIESLLVPVEKASGGLVKGLPVPTANSHVLQIHVPVCVAFRLVVDPDLDSVTREDLLSRYNTPCKLFYSTPGTTDCIGRFLLALRELAFEVTNATSKMTYRPMLRKYLGQRPSTDRCYVCRREFSADESQVWDHCHLSGLPRGMACMSCNRKLALQRYRIIVYLHNLRGYDGKIIVREVYNVFSGEDDVQLHVLPESRERFKTFSLKFKVPLLVGSQRPQQQKQKKKNFVWFEICFKDTFAYLSTSLASLANRLTQEQLVHCRDLLNVYPKLQLSTLQQKGVFPYCYLDSEEKLDSVTELPSRDLFYDAMTRQECSKEEYTRAQQSWQEFDCANLRDYLTAYLLLDVLLLCDVFESFRRTAIREYGLDVCHFLGSPMYSLAACLLKVKKPIELFTDARMYSEVEASIRGGFSFGTRHLTTANNPMVEECRRQLDDDDDNLRELRRNAPYGTHLAYLDANSLYASCMVQALPYKAYRWLPREVIENLSVDDEAAELENPNKSSKFLAWLSSYCSNGRGALLNVDLYYPKFLHDSTADLPLAIGHERIDSAYLTEHMKQDWVCLQRQLDPRKRNAEVYEDVKRFTSPTRKLIGSVTHKTGYIVHHRALRLYLELGMRVTRVNRVLEFVEGPILQEYIEHNIRRRSEATSDFDRDFFKLLNNAVYGKFLQRVRDRLSYRMCTTAEKLETYVAKEEFMDVILYTDRLAGVSLTPRRVLLNKPILIGSAILDLAKTFVYEFFYSRIQCHRSLASARVLGGDTDSLILALVMADPETSPQETLFKDLVECGVLDTSNYPPSHPLYTTKYKGKLMAWKDEVSGCTLLEFAFLRPKNYSMVYAKESLCQIVRCKGVSKSIVRGMKHNVFLSVLKDRVLEHVTMRTITSRRQKIYLLEQRKQALSFFDTKRAWLDPYSSLPFGHWRLT</sequence>
<dbReference type="SUPFAM" id="SSF56672">
    <property type="entry name" value="DNA/RNA polymerases"/>
    <property type="match status" value="1"/>
</dbReference>
<keyword evidence="4" id="KW-0548">Nucleotidyltransferase</keyword>
<reference evidence="10 11" key="1">
    <citation type="submission" date="2017-06" db="EMBL/GenBank/DDBJ databases">
        <title>A platform for efficient transgenesis in Macrostomum lignano, a flatworm model organism for stem cell research.</title>
        <authorList>
            <person name="Berezikov E."/>
        </authorList>
    </citation>
    <scope>NUCLEOTIDE SEQUENCE [LARGE SCALE GENOMIC DNA]</scope>
    <source>
        <strain evidence="10">DV1</strain>
        <tissue evidence="10">Whole organism</tissue>
    </source>
</reference>
<organism evidence="10 11">
    <name type="scientific">Macrostomum lignano</name>
    <dbReference type="NCBI Taxonomy" id="282301"/>
    <lineage>
        <taxon>Eukaryota</taxon>
        <taxon>Metazoa</taxon>
        <taxon>Spiralia</taxon>
        <taxon>Lophotrochozoa</taxon>
        <taxon>Platyhelminthes</taxon>
        <taxon>Rhabditophora</taxon>
        <taxon>Macrostomorpha</taxon>
        <taxon>Macrostomida</taxon>
        <taxon>Macrostomidae</taxon>
        <taxon>Macrostomum</taxon>
    </lineage>
</organism>
<dbReference type="InterPro" id="IPR038563">
    <property type="entry name" value="Endonuclease_7_sf"/>
</dbReference>
<dbReference type="InterPro" id="IPR043502">
    <property type="entry name" value="DNA/RNA_pol_sf"/>
</dbReference>
<comment type="catalytic activity">
    <reaction evidence="8">
        <text>DNA(n) + a 2'-deoxyribonucleoside 5'-triphosphate = DNA(n+1) + diphosphate</text>
        <dbReference type="Rhea" id="RHEA:22508"/>
        <dbReference type="Rhea" id="RHEA-COMP:17339"/>
        <dbReference type="Rhea" id="RHEA-COMP:17340"/>
        <dbReference type="ChEBI" id="CHEBI:33019"/>
        <dbReference type="ChEBI" id="CHEBI:61560"/>
        <dbReference type="ChEBI" id="CHEBI:173112"/>
        <dbReference type="EC" id="2.7.7.7"/>
    </reaction>
</comment>
<evidence type="ECO:0000259" key="9">
    <source>
        <dbReference type="Pfam" id="PF03175"/>
    </source>
</evidence>
<evidence type="ECO:0000313" key="11">
    <source>
        <dbReference type="Proteomes" id="UP000215902"/>
    </source>
</evidence>
<proteinExistence type="inferred from homology"/>
<feature type="domain" description="DNA-directed DNA polymerase family B mitochondria/virus" evidence="9">
    <location>
        <begin position="663"/>
        <end position="915"/>
    </location>
</feature>
<evidence type="ECO:0000256" key="5">
    <source>
        <dbReference type="ARBA" id="ARBA00022705"/>
    </source>
</evidence>
<keyword evidence="7" id="KW-0238">DNA-binding</keyword>
<evidence type="ECO:0000256" key="2">
    <source>
        <dbReference type="ARBA" id="ARBA00012417"/>
    </source>
</evidence>
<dbReference type="GO" id="GO:0006260">
    <property type="term" value="P:DNA replication"/>
    <property type="evidence" value="ECO:0007669"/>
    <property type="project" value="UniProtKB-KW"/>
</dbReference>
<dbReference type="Gene3D" id="3.90.1600.10">
    <property type="entry name" value="Palm domain of DNA polymerase"/>
    <property type="match status" value="1"/>
</dbReference>
<evidence type="ECO:0000256" key="8">
    <source>
        <dbReference type="ARBA" id="ARBA00049244"/>
    </source>
</evidence>
<dbReference type="EMBL" id="NIVC01001668">
    <property type="protein sequence ID" value="PAA65278.1"/>
    <property type="molecule type" value="Genomic_DNA"/>
</dbReference>
<dbReference type="SUPFAM" id="SSF54060">
    <property type="entry name" value="His-Me finger endonucleases"/>
    <property type="match status" value="1"/>
</dbReference>
<comment type="similarity">
    <text evidence="1">Belongs to the DNA polymerase type-B family.</text>
</comment>
<dbReference type="GO" id="GO:0003677">
    <property type="term" value="F:DNA binding"/>
    <property type="evidence" value="ECO:0007669"/>
    <property type="project" value="UniProtKB-KW"/>
</dbReference>
<accession>A0A267EUS8</accession>
<dbReference type="EC" id="2.7.7.7" evidence="2"/>
<evidence type="ECO:0000313" key="10">
    <source>
        <dbReference type="EMBL" id="PAA65278.1"/>
    </source>
</evidence>
<name>A0A267EUS8_9PLAT</name>
<dbReference type="STRING" id="282301.A0A267EUS8"/>
<evidence type="ECO:0000256" key="1">
    <source>
        <dbReference type="ARBA" id="ARBA00005755"/>
    </source>
</evidence>
<dbReference type="PANTHER" id="PTHR31511:SF12">
    <property type="entry name" value="RHO TERMINATION FACTOR N-TERMINAL DOMAIN-CONTAINING PROTEIN"/>
    <property type="match status" value="1"/>
</dbReference>
<dbReference type="GO" id="GO:0003887">
    <property type="term" value="F:DNA-directed DNA polymerase activity"/>
    <property type="evidence" value="ECO:0007669"/>
    <property type="project" value="UniProtKB-KW"/>
</dbReference>
<evidence type="ECO:0000256" key="4">
    <source>
        <dbReference type="ARBA" id="ARBA00022695"/>
    </source>
</evidence>
<keyword evidence="6" id="KW-0239">DNA-directed DNA polymerase</keyword>
<dbReference type="InterPro" id="IPR004868">
    <property type="entry name" value="DNA-dir_DNA_pol_B_mt/vir"/>
</dbReference>
<keyword evidence="3" id="KW-0808">Transferase</keyword>
<dbReference type="InterPro" id="IPR012337">
    <property type="entry name" value="RNaseH-like_sf"/>
</dbReference>
<dbReference type="PANTHER" id="PTHR31511">
    <property type="entry name" value="PROTEIN CBG23764"/>
    <property type="match status" value="1"/>
</dbReference>